<evidence type="ECO:0000313" key="2">
    <source>
        <dbReference type="EMBL" id="AAR36663.1"/>
    </source>
</evidence>
<organism evidence="2 3">
    <name type="scientific">Geobacter sulfurreducens (strain ATCC 51573 / DSM 12127 / PCA)</name>
    <dbReference type="NCBI Taxonomy" id="243231"/>
    <lineage>
        <taxon>Bacteria</taxon>
        <taxon>Pseudomonadati</taxon>
        <taxon>Thermodesulfobacteriota</taxon>
        <taxon>Desulfuromonadia</taxon>
        <taxon>Geobacterales</taxon>
        <taxon>Geobacteraceae</taxon>
        <taxon>Geobacter</taxon>
    </lineage>
</organism>
<evidence type="ECO:0000313" key="3">
    <source>
        <dbReference type="Proteomes" id="UP000000577"/>
    </source>
</evidence>
<dbReference type="AlphaFoldDB" id="Q747J3"/>
<reference evidence="2 3" key="1">
    <citation type="journal article" date="2003" name="Science">
        <title>Genome of Geobacter sulfurreducens: metal reduction in subsurface environments.</title>
        <authorList>
            <person name="Methe B.A."/>
            <person name="Nelson K.E."/>
            <person name="Eisen J.A."/>
            <person name="Paulsen I.T."/>
            <person name="Nelson W."/>
            <person name="Heidelberg J.F."/>
            <person name="Wu D."/>
            <person name="Wu M."/>
            <person name="Ward N."/>
            <person name="Beanan M.J."/>
            <person name="Dodson R.J."/>
            <person name="Madupu R."/>
            <person name="Brinkac L.M."/>
            <person name="Daugherty S.C."/>
            <person name="DeBoy R.T."/>
            <person name="Durkin A.S."/>
            <person name="Gwinn M."/>
            <person name="Kolonay J.F."/>
            <person name="Sullivan S.A."/>
            <person name="Haft D.H."/>
            <person name="Selengut J."/>
            <person name="Davidsen T.M."/>
            <person name="Zafar N."/>
            <person name="White O."/>
            <person name="Tran B."/>
            <person name="Romero C."/>
            <person name="Forberger H.A."/>
            <person name="Weidman J."/>
            <person name="Khouri H."/>
            <person name="Feldblyum T.V."/>
            <person name="Utterback T.R."/>
            <person name="Van Aken S.E."/>
            <person name="Lovley D.R."/>
            <person name="Fraser C.M."/>
        </authorList>
    </citation>
    <scope>NUCLEOTIDE SEQUENCE [LARGE SCALE GENOMIC DNA]</scope>
    <source>
        <strain evidence="3">ATCC 51573 / DSM 12127 / PCA</strain>
    </source>
</reference>
<dbReference type="InterPro" id="IPR016772">
    <property type="entry name" value="UCP020408"/>
</dbReference>
<dbReference type="PATRIC" id="fig|243231.5.peg.3289"/>
<dbReference type="Pfam" id="PF10087">
    <property type="entry name" value="DUF2325"/>
    <property type="match status" value="1"/>
</dbReference>
<accession>Q747J3</accession>
<protein>
    <recommendedName>
        <fullName evidence="4">DUF2325 domain-containing protein</fullName>
    </recommendedName>
</protein>
<dbReference type="STRING" id="243231.GSU3273"/>
<keyword evidence="3" id="KW-1185">Reference proteome</keyword>
<dbReference type="EMBL" id="AE017180">
    <property type="protein sequence ID" value="AAR36663.1"/>
    <property type="molecule type" value="Genomic_DNA"/>
</dbReference>
<sequence>MGQMISEMRHGVRRPVWHDLAERFDEPRECLASFLALEAAEVLAGEKPANLIGIANRTRACGRNLYVLWKQWGAMVLGESGLAVRELSDRGDSLLLLLYRPEALEALLRRPSASAVLARAGYGAATGLDEVLTELSTRIDGDRFPHEIGVFLGYPLKDVAAFMGLVRIPFACQGPWKIFGDPRESLRLAEVFRCCRARMAERLNRCTSALDCLADGSPRPVVGFDEIESHSYGGKAMCIAVIGGMDRLEKHYREEAVRSGVELRMFSQSENNIAVKLKRFDALVIFTNKVSHRVKNEAMAVAKQNGIPVFMHHSCGVCTLRDCLSCLTATVAHVGESDRPDLGRRKNHS</sequence>
<gene>
    <name evidence="2" type="ordered locus">GSU3273</name>
</gene>
<comment type="similarity">
    <text evidence="1">Belongs to the UPF0751 family.</text>
</comment>
<reference evidence="2 3" key="2">
    <citation type="journal article" date="2012" name="BMC Genomics">
        <title>Comparative genomic analysis of Geobacter sulfurreducens KN400, a strain with enhanced capacity for extracellular electron transfer and electricity production.</title>
        <authorList>
            <person name="Butler J.E."/>
            <person name="Young N.D."/>
            <person name="Aklujkar M."/>
            <person name="Lovley D.R."/>
        </authorList>
    </citation>
    <scope>NUCLEOTIDE SEQUENCE [LARGE SCALE GENOMIC DNA]</scope>
    <source>
        <strain evidence="3">ATCC 51573 / DSM 12127 / PCA</strain>
    </source>
</reference>
<dbReference type="Pfam" id="PF12672">
    <property type="entry name" value="DUF3793"/>
    <property type="match status" value="1"/>
</dbReference>
<evidence type="ECO:0000256" key="1">
    <source>
        <dbReference type="ARBA" id="ARBA00007189"/>
    </source>
</evidence>
<dbReference type="RefSeq" id="WP_010943884.1">
    <property type="nucleotide sequence ID" value="NC_002939.5"/>
</dbReference>
<dbReference type="Proteomes" id="UP000000577">
    <property type="component" value="Chromosome"/>
</dbReference>
<dbReference type="InterPro" id="IPR024523">
    <property type="entry name" value="DUF3793"/>
</dbReference>
<dbReference type="OrthoDB" id="5393676at2"/>
<dbReference type="eggNOG" id="ENOG50331N7">
    <property type="taxonomic scope" value="Bacteria"/>
</dbReference>
<dbReference type="InParanoid" id="Q747J3"/>
<proteinExistence type="inferred from homology"/>
<dbReference type="HOGENOM" id="CLU_794008_0_0_7"/>
<dbReference type="EnsemblBacteria" id="AAR36663">
    <property type="protein sequence ID" value="AAR36663"/>
    <property type="gene ID" value="GSU3273"/>
</dbReference>
<dbReference type="KEGG" id="gsu:GSU3273"/>
<name>Q747J3_GEOSL</name>
<evidence type="ECO:0008006" key="4">
    <source>
        <dbReference type="Google" id="ProtNLM"/>
    </source>
</evidence>